<gene>
    <name evidence="3" type="ORF">R53529_LOCUS1283</name>
    <name evidence="2" type="ORF">R53530_LOCUS1151</name>
</gene>
<evidence type="ECO:0000313" key="3">
    <source>
        <dbReference type="EMBL" id="CAI3943898.1"/>
    </source>
</evidence>
<protein>
    <submittedName>
        <fullName evidence="2">Uncharacterized protein</fullName>
    </submittedName>
</protein>
<keyword evidence="1" id="KW-1133">Transmembrane helix</keyword>
<keyword evidence="5" id="KW-1185">Reference proteome</keyword>
<dbReference type="Proteomes" id="UP001154259">
    <property type="component" value="Unassembled WGS sequence"/>
</dbReference>
<dbReference type="RefSeq" id="WP_271789715.1">
    <property type="nucleotide sequence ID" value="NZ_CAMXCM010000002.1"/>
</dbReference>
<evidence type="ECO:0000313" key="4">
    <source>
        <dbReference type="Proteomes" id="UP001154255"/>
    </source>
</evidence>
<proteinExistence type="predicted"/>
<organism evidence="2 4">
    <name type="scientific">Commensalibacter communis</name>
    <dbReference type="NCBI Taxonomy" id="2972786"/>
    <lineage>
        <taxon>Bacteria</taxon>
        <taxon>Pseudomonadati</taxon>
        <taxon>Pseudomonadota</taxon>
        <taxon>Alphaproteobacteria</taxon>
        <taxon>Acetobacterales</taxon>
        <taxon>Acetobacteraceae</taxon>
    </lineage>
</organism>
<sequence>MNAIPEWQRKFQKSLPQDDVEAWDKRYKKPSFQELFKKPAFQDNFKELARSDFDREKAGVIGAAVRFAKDTINDDNVRLSYQQNVERVLKEVTKMVEDGKITSEEGAAWCSYMRNEIMELHREYTSKYGLAKATKTKSKGRPLDYFFQKYSREKFEKDFVNLSDSQKDEVFEEVRKASARPHAPTTLKVKRLQLLGRVMLVASAMLAAYDIYTAENKLKEALKQGIGIGAGIAGGAYAGLMVDPLCGPVAEVCALVTVTVGAFVGGVYGYLTAQMLDDELEELTKWINP</sequence>
<name>A0A9W4TP72_9PROT</name>
<reference evidence="2" key="1">
    <citation type="submission" date="2022-10" db="EMBL/GenBank/DDBJ databases">
        <authorList>
            <person name="Botero Cardona J."/>
        </authorList>
    </citation>
    <scope>NUCLEOTIDE SEQUENCE</scope>
    <source>
        <strain evidence="2">LMG 31819</strain>
        <strain evidence="3">R-53529</strain>
    </source>
</reference>
<evidence type="ECO:0000313" key="5">
    <source>
        <dbReference type="Proteomes" id="UP001154259"/>
    </source>
</evidence>
<feature type="transmembrane region" description="Helical" evidence="1">
    <location>
        <begin position="249"/>
        <end position="271"/>
    </location>
</feature>
<evidence type="ECO:0000256" key="1">
    <source>
        <dbReference type="SAM" id="Phobius"/>
    </source>
</evidence>
<keyword evidence="1" id="KW-0472">Membrane</keyword>
<dbReference type="EMBL" id="CAMXCS010000002">
    <property type="protein sequence ID" value="CAI3943898.1"/>
    <property type="molecule type" value="Genomic_DNA"/>
</dbReference>
<dbReference type="EMBL" id="CAMXCM010000002">
    <property type="protein sequence ID" value="CAI3939612.1"/>
    <property type="molecule type" value="Genomic_DNA"/>
</dbReference>
<keyword evidence="1" id="KW-0812">Transmembrane</keyword>
<dbReference type="AlphaFoldDB" id="A0A9W4TP72"/>
<comment type="caution">
    <text evidence="2">The sequence shown here is derived from an EMBL/GenBank/DDBJ whole genome shotgun (WGS) entry which is preliminary data.</text>
</comment>
<accession>A0A9W4TP72</accession>
<dbReference type="Proteomes" id="UP001154255">
    <property type="component" value="Unassembled WGS sequence"/>
</dbReference>
<evidence type="ECO:0000313" key="2">
    <source>
        <dbReference type="EMBL" id="CAI3939612.1"/>
    </source>
</evidence>
<feature type="transmembrane region" description="Helical" evidence="1">
    <location>
        <begin position="224"/>
        <end position="242"/>
    </location>
</feature>
<feature type="transmembrane region" description="Helical" evidence="1">
    <location>
        <begin position="194"/>
        <end position="212"/>
    </location>
</feature>